<reference evidence="1" key="1">
    <citation type="journal article" date="2021" name="Nat. Commun.">
        <title>Genetic determinants of endophytism in the Arabidopsis root mycobiome.</title>
        <authorList>
            <person name="Mesny F."/>
            <person name="Miyauchi S."/>
            <person name="Thiergart T."/>
            <person name="Pickel B."/>
            <person name="Atanasova L."/>
            <person name="Karlsson M."/>
            <person name="Huettel B."/>
            <person name="Barry K.W."/>
            <person name="Haridas S."/>
            <person name="Chen C."/>
            <person name="Bauer D."/>
            <person name="Andreopoulos W."/>
            <person name="Pangilinan J."/>
            <person name="LaButti K."/>
            <person name="Riley R."/>
            <person name="Lipzen A."/>
            <person name="Clum A."/>
            <person name="Drula E."/>
            <person name="Henrissat B."/>
            <person name="Kohler A."/>
            <person name="Grigoriev I.V."/>
            <person name="Martin F.M."/>
            <person name="Hacquard S."/>
        </authorList>
    </citation>
    <scope>NUCLEOTIDE SEQUENCE</scope>
    <source>
        <strain evidence="1">MPI-CAGE-AT-0021</strain>
    </source>
</reference>
<name>A0A9P9DN52_9HYPO</name>
<dbReference type="Pfam" id="PF11917">
    <property type="entry name" value="DUF3435"/>
    <property type="match status" value="1"/>
</dbReference>
<dbReference type="PANTHER" id="PTHR37535:SF4">
    <property type="entry name" value="FLUG DOMAIN-CONTAINING PROTEIN"/>
    <property type="match status" value="1"/>
</dbReference>
<comment type="caution">
    <text evidence="1">The sequence shown here is derived from an EMBL/GenBank/DDBJ whole genome shotgun (WGS) entry which is preliminary data.</text>
</comment>
<organism evidence="1 2">
    <name type="scientific">Dactylonectria estremocensis</name>
    <dbReference type="NCBI Taxonomy" id="1079267"/>
    <lineage>
        <taxon>Eukaryota</taxon>
        <taxon>Fungi</taxon>
        <taxon>Dikarya</taxon>
        <taxon>Ascomycota</taxon>
        <taxon>Pezizomycotina</taxon>
        <taxon>Sordariomycetes</taxon>
        <taxon>Hypocreomycetidae</taxon>
        <taxon>Hypocreales</taxon>
        <taxon>Nectriaceae</taxon>
        <taxon>Dactylonectria</taxon>
    </lineage>
</organism>
<evidence type="ECO:0000313" key="2">
    <source>
        <dbReference type="Proteomes" id="UP000717696"/>
    </source>
</evidence>
<dbReference type="InterPro" id="IPR021842">
    <property type="entry name" value="DUF3435"/>
</dbReference>
<proteinExistence type="predicted"/>
<gene>
    <name evidence="1" type="ORF">B0J13DRAFT_648072</name>
</gene>
<evidence type="ECO:0000313" key="1">
    <source>
        <dbReference type="EMBL" id="KAH7121977.1"/>
    </source>
</evidence>
<dbReference type="PANTHER" id="PTHR37535">
    <property type="entry name" value="FLUG DOMAIN PROTEIN"/>
    <property type="match status" value="1"/>
</dbReference>
<sequence length="588" mass="69285">MPPIQQLPYRQALKSTTQRPAPLSAQEHAAHRKQLQGIHFIKPKYSDEYEINLAGIFRKWKRYGTSKVYIHQFQKLYTTITSQFIDRNDSREVYKPIVSAAELQVILIFNIAYNTHIFPYKQQRAHLWACYLLLVYTGARPAELVNSEKKKPKDGSAKQLFNRKAGILSNDSDEDDELPPDEVSQKLDNLLLQETEGRGRPKALYYEDILMMMVPRTIFFFTPTKMLLLYPISIIIALTLTTAAHILQTRNQGGAANSANDQMMRHNPKFTTFHSAYLNERVKFDIQNTFLREQTEDQLCKLFAHISLTRDPRATRGIVPQDMWANQQPDPEIIKLEQRHIALKGGTYQVQGQQEEEQLQQLTDTIRLKRIKRNRQTVKDYRKYYFHNRPTWDIKQQARGEPDEEYIEPAIKLNIPKHAKLADLIYKQPADFTQDEMLQRRIQAINLIIALCSKRETSKRRHIRPRVTETPIKNESPRPEIESYPTDPFPLLLDVRQCPNCFRDERLTFEEHTFRYYRPRIRDDHLDNHHLPERERAFQTLKPKDLDHFRNHVTSVYGVPLRCSKQVKQRRLKKAKRLQMAKAKTSYI</sequence>
<dbReference type="OrthoDB" id="5106922at2759"/>
<keyword evidence="2" id="KW-1185">Reference proteome</keyword>
<accession>A0A9P9DN52</accession>
<dbReference type="Proteomes" id="UP000717696">
    <property type="component" value="Unassembled WGS sequence"/>
</dbReference>
<protein>
    <submittedName>
        <fullName evidence="1">FluG domain-containing protein</fullName>
    </submittedName>
</protein>
<dbReference type="AlphaFoldDB" id="A0A9P9DN52"/>
<dbReference type="EMBL" id="JAGMUU010000026">
    <property type="protein sequence ID" value="KAH7121977.1"/>
    <property type="molecule type" value="Genomic_DNA"/>
</dbReference>